<dbReference type="AlphaFoldDB" id="A0A0C2FRF5"/>
<accession>A0A0C2FRF5</accession>
<protein>
    <submittedName>
        <fullName evidence="1">Uncharacterized protein</fullName>
    </submittedName>
</protein>
<evidence type="ECO:0000313" key="2">
    <source>
        <dbReference type="Proteomes" id="UP000054047"/>
    </source>
</evidence>
<name>A0A0C2FRF5_9BILA</name>
<proteinExistence type="predicted"/>
<reference evidence="1 2" key="1">
    <citation type="submission" date="2013-12" db="EMBL/GenBank/DDBJ databases">
        <title>Draft genome of the parsitic nematode Ancylostoma duodenale.</title>
        <authorList>
            <person name="Mitreva M."/>
        </authorList>
    </citation>
    <scope>NUCLEOTIDE SEQUENCE [LARGE SCALE GENOMIC DNA]</scope>
    <source>
        <strain evidence="1 2">Zhejiang</strain>
    </source>
</reference>
<dbReference type="EMBL" id="KN754316">
    <property type="protein sequence ID" value="KIH49254.1"/>
    <property type="molecule type" value="Genomic_DNA"/>
</dbReference>
<keyword evidence="2" id="KW-1185">Reference proteome</keyword>
<organism evidence="1 2">
    <name type="scientific">Ancylostoma duodenale</name>
    <dbReference type="NCBI Taxonomy" id="51022"/>
    <lineage>
        <taxon>Eukaryota</taxon>
        <taxon>Metazoa</taxon>
        <taxon>Ecdysozoa</taxon>
        <taxon>Nematoda</taxon>
        <taxon>Chromadorea</taxon>
        <taxon>Rhabditida</taxon>
        <taxon>Rhabditina</taxon>
        <taxon>Rhabditomorpha</taxon>
        <taxon>Strongyloidea</taxon>
        <taxon>Ancylostomatidae</taxon>
        <taxon>Ancylostomatinae</taxon>
        <taxon>Ancylostoma</taxon>
    </lineage>
</organism>
<sequence>MTSEYKEKSKTTIHFREVGVAKFCDSPARRKGQSQSLATPILRQEPLHHWILFLYGTLHKDEAERKRLMYEAYALVQRAVEKEPKDGCFGAHKW</sequence>
<gene>
    <name evidence="1" type="ORF">ANCDUO_20672</name>
</gene>
<evidence type="ECO:0000313" key="1">
    <source>
        <dbReference type="EMBL" id="KIH49254.1"/>
    </source>
</evidence>
<dbReference type="Proteomes" id="UP000054047">
    <property type="component" value="Unassembled WGS sequence"/>
</dbReference>